<evidence type="ECO:0000256" key="6">
    <source>
        <dbReference type="ARBA" id="ARBA00023171"/>
    </source>
</evidence>
<evidence type="ECO:0000313" key="11">
    <source>
        <dbReference type="EMBL" id="MFC3580976.1"/>
    </source>
</evidence>
<dbReference type="InterPro" id="IPR002938">
    <property type="entry name" value="FAD-bd"/>
</dbReference>
<evidence type="ECO:0000256" key="8">
    <source>
        <dbReference type="ARBA" id="ARBA00033069"/>
    </source>
</evidence>
<evidence type="ECO:0000256" key="4">
    <source>
        <dbReference type="ARBA" id="ARBA00022857"/>
    </source>
</evidence>
<dbReference type="NCBIfam" id="TIGR02023">
    <property type="entry name" value="BchP-ChlP"/>
    <property type="match status" value="1"/>
</dbReference>
<keyword evidence="6" id="KW-0149">Chlorophyll biosynthesis</keyword>
<organism evidence="11 12">
    <name type="scientific">Sphingomonas hylomeconis</name>
    <dbReference type="NCBI Taxonomy" id="1395958"/>
    <lineage>
        <taxon>Bacteria</taxon>
        <taxon>Pseudomonadati</taxon>
        <taxon>Pseudomonadota</taxon>
        <taxon>Alphaproteobacteria</taxon>
        <taxon>Sphingomonadales</taxon>
        <taxon>Sphingomonadaceae</taxon>
        <taxon>Sphingomonas</taxon>
    </lineage>
</organism>
<protein>
    <recommendedName>
        <fullName evidence="2">geranylgeranyl diphosphate reductase</fullName>
        <ecNumber evidence="2">1.3.1.83</ecNumber>
    </recommendedName>
    <alternativeName>
        <fullName evidence="8">Geranylgeranyl reductase</fullName>
    </alternativeName>
</protein>
<sequence length="395" mass="42904">MTTYDCIVVGGGPAGATAATELARAGRSVLLLDRGGRIKPCGGAIPPRLIRDFAIPDHLIVGRAVVARMIAPSGRTIDMAVDPSGAGGHVGMVDRETFDAWLRARAAGAGADLRVGTVDGIERDAEGSLQVCYTDGGGAERRVRARSVIGADGARSRIARIALPRHRPGPCVFAYHEVIRTPAIDDAAFDRGRCDVFYQAAVSPDFYAWIFPHGDTASIGVGSAQKGFGLRAATGQLRARVGLEQCETLRREGAPIPLRPLRRWDNGRDILLAGDAAGVVAPASGEGIYYAMVSARHAAVAVAEFLATGNAKALASARKRFMREHGLVFQVLGIMQYFWYRNDRRRERFVAMCADRDVQQLVWQAYREKQLSYARPLAYTRIFFKDLRHLLQTAN</sequence>
<name>A0ABV7SXX2_9SPHN</name>
<evidence type="ECO:0000256" key="9">
    <source>
        <dbReference type="ARBA" id="ARBA00047837"/>
    </source>
</evidence>
<evidence type="ECO:0000313" key="12">
    <source>
        <dbReference type="Proteomes" id="UP001595713"/>
    </source>
</evidence>
<comment type="caution">
    <text evidence="11">The sequence shown here is derived from an EMBL/GenBank/DDBJ whole genome shotgun (WGS) entry which is preliminary data.</text>
</comment>
<dbReference type="EC" id="1.3.1.83" evidence="2"/>
<dbReference type="EMBL" id="JBHRXP010000007">
    <property type="protein sequence ID" value="MFC3580976.1"/>
    <property type="molecule type" value="Genomic_DNA"/>
</dbReference>
<comment type="catalytic activity">
    <reaction evidence="9">
        <text>phytyl diphosphate + 3 NADP(+) = geranylgeranyl diphosphate + 3 NADPH + 3 H(+)</text>
        <dbReference type="Rhea" id="RHEA:26229"/>
        <dbReference type="ChEBI" id="CHEBI:15378"/>
        <dbReference type="ChEBI" id="CHEBI:57533"/>
        <dbReference type="ChEBI" id="CHEBI:57783"/>
        <dbReference type="ChEBI" id="CHEBI:58349"/>
        <dbReference type="ChEBI" id="CHEBI:75434"/>
        <dbReference type="EC" id="1.3.1.83"/>
    </reaction>
</comment>
<evidence type="ECO:0000256" key="3">
    <source>
        <dbReference type="ARBA" id="ARBA00022531"/>
    </source>
</evidence>
<keyword evidence="4" id="KW-0521">NADP</keyword>
<evidence type="ECO:0000256" key="7">
    <source>
        <dbReference type="ARBA" id="ARBA00023444"/>
    </source>
</evidence>
<dbReference type="NCBIfam" id="TIGR02032">
    <property type="entry name" value="GG-red-SF"/>
    <property type="match status" value="1"/>
</dbReference>
<proteinExistence type="inferred from homology"/>
<dbReference type="PANTHER" id="PTHR42685">
    <property type="entry name" value="GERANYLGERANYL DIPHOSPHATE REDUCTASE"/>
    <property type="match status" value="1"/>
</dbReference>
<dbReference type="RefSeq" id="WP_261294351.1">
    <property type="nucleotide sequence ID" value="NZ_JANQBK010000006.1"/>
</dbReference>
<dbReference type="InterPro" id="IPR036188">
    <property type="entry name" value="FAD/NAD-bd_sf"/>
</dbReference>
<dbReference type="GO" id="GO:0102067">
    <property type="term" value="F:geranylgeranyl diphosphate reductase activity"/>
    <property type="evidence" value="ECO:0007669"/>
    <property type="project" value="UniProtKB-EC"/>
</dbReference>
<dbReference type="Proteomes" id="UP001595713">
    <property type="component" value="Unassembled WGS sequence"/>
</dbReference>
<comment type="pathway">
    <text evidence="7">Porphyrin-containing compound metabolism.</text>
</comment>
<dbReference type="InterPro" id="IPR010253">
    <property type="entry name" value="BchP_ChlP_pln/prok"/>
</dbReference>
<keyword evidence="12" id="KW-1185">Reference proteome</keyword>
<evidence type="ECO:0000256" key="1">
    <source>
        <dbReference type="ARBA" id="ARBA00006632"/>
    </source>
</evidence>
<gene>
    <name evidence="11" type="ORF">ACFONA_12440</name>
</gene>
<comment type="similarity">
    <text evidence="1">Belongs to the geranylgeranyl reductase family. ChlP subfamily.</text>
</comment>
<dbReference type="PANTHER" id="PTHR42685:SF4">
    <property type="entry name" value="GERANYLGERANYL DIPHOSPHATE REDUCTASE, CHLOROPLASTIC"/>
    <property type="match status" value="1"/>
</dbReference>
<dbReference type="SUPFAM" id="SSF51905">
    <property type="entry name" value="FAD/NAD(P)-binding domain"/>
    <property type="match status" value="1"/>
</dbReference>
<evidence type="ECO:0000256" key="2">
    <source>
        <dbReference type="ARBA" id="ARBA00012380"/>
    </source>
</evidence>
<keyword evidence="5 11" id="KW-0560">Oxidoreductase</keyword>
<evidence type="ECO:0000259" key="10">
    <source>
        <dbReference type="Pfam" id="PF01494"/>
    </source>
</evidence>
<dbReference type="Pfam" id="PF01494">
    <property type="entry name" value="FAD_binding_3"/>
    <property type="match status" value="1"/>
</dbReference>
<dbReference type="InterPro" id="IPR050407">
    <property type="entry name" value="Geranylgeranyl_reductase"/>
</dbReference>
<dbReference type="InterPro" id="IPR011777">
    <property type="entry name" value="Geranylgeranyl_Rdtase_fam"/>
</dbReference>
<evidence type="ECO:0000256" key="5">
    <source>
        <dbReference type="ARBA" id="ARBA00023002"/>
    </source>
</evidence>
<feature type="domain" description="FAD-binding" evidence="10">
    <location>
        <begin position="4"/>
        <end position="160"/>
    </location>
</feature>
<accession>A0ABV7SXX2</accession>
<dbReference type="Gene3D" id="3.50.50.60">
    <property type="entry name" value="FAD/NAD(P)-binding domain"/>
    <property type="match status" value="1"/>
</dbReference>
<dbReference type="PRINTS" id="PR00420">
    <property type="entry name" value="RNGMNOXGNASE"/>
</dbReference>
<keyword evidence="3" id="KW-0602">Photosynthesis</keyword>
<reference evidence="12" key="1">
    <citation type="journal article" date="2019" name="Int. J. Syst. Evol. Microbiol.">
        <title>The Global Catalogue of Microorganisms (GCM) 10K type strain sequencing project: providing services to taxonomists for standard genome sequencing and annotation.</title>
        <authorList>
            <consortium name="The Broad Institute Genomics Platform"/>
            <consortium name="The Broad Institute Genome Sequencing Center for Infectious Disease"/>
            <person name="Wu L."/>
            <person name="Ma J."/>
        </authorList>
    </citation>
    <scope>NUCLEOTIDE SEQUENCE [LARGE SCALE GENOMIC DNA]</scope>
    <source>
        <strain evidence="12">KCTC 42739</strain>
    </source>
</reference>